<feature type="region of interest" description="Disordered" evidence="1">
    <location>
        <begin position="39"/>
        <end position="147"/>
    </location>
</feature>
<dbReference type="AlphaFoldDB" id="A0A0G0KT87"/>
<accession>A0A0G0KT87</accession>
<feature type="compositionally biased region" description="Basic and acidic residues" evidence="1">
    <location>
        <begin position="64"/>
        <end position="113"/>
    </location>
</feature>
<dbReference type="EMBL" id="LBTR01000042">
    <property type="protein sequence ID" value="KKQ43781.1"/>
    <property type="molecule type" value="Genomic_DNA"/>
</dbReference>
<name>A0A0G0KT87_9BACT</name>
<protein>
    <submittedName>
        <fullName evidence="2">Uncharacterized protein</fullName>
    </submittedName>
</protein>
<gene>
    <name evidence="2" type="ORF">US62_C0042G0008</name>
</gene>
<organism evidence="2 3">
    <name type="scientific">Candidatus Woesebacteria bacterium GW2011_GWA1_37_8</name>
    <dbReference type="NCBI Taxonomy" id="1618546"/>
    <lineage>
        <taxon>Bacteria</taxon>
        <taxon>Candidatus Woeseibacteriota</taxon>
    </lineage>
</organism>
<evidence type="ECO:0000313" key="3">
    <source>
        <dbReference type="Proteomes" id="UP000034603"/>
    </source>
</evidence>
<evidence type="ECO:0000313" key="2">
    <source>
        <dbReference type="EMBL" id="KKQ43781.1"/>
    </source>
</evidence>
<comment type="caution">
    <text evidence="2">The sequence shown here is derived from an EMBL/GenBank/DDBJ whole genome shotgun (WGS) entry which is preliminary data.</text>
</comment>
<reference evidence="2 3" key="1">
    <citation type="journal article" date="2015" name="Nature">
        <title>rRNA introns, odd ribosomes, and small enigmatic genomes across a large radiation of phyla.</title>
        <authorList>
            <person name="Brown C.T."/>
            <person name="Hug L.A."/>
            <person name="Thomas B.C."/>
            <person name="Sharon I."/>
            <person name="Castelle C.J."/>
            <person name="Singh A."/>
            <person name="Wilkins M.J."/>
            <person name="Williams K.H."/>
            <person name="Banfield J.F."/>
        </authorList>
    </citation>
    <scope>NUCLEOTIDE SEQUENCE [LARGE SCALE GENOMIC DNA]</scope>
</reference>
<evidence type="ECO:0000256" key="1">
    <source>
        <dbReference type="SAM" id="MobiDB-lite"/>
    </source>
</evidence>
<sequence length="147" mass="16696">MKQAIKSAGDKARAAAAQTTKQIAQELLEIPKQAGAEAVGVKTPGTFPDVLEKPAQSQTPTYDPNKKEPEDQNRLDYLERELEDLKRKRELEKQQKAYEETEVKKREDEENQKRMQAIISPPKRKLRMPSFGQKKSKGTGEMLKSSK</sequence>
<proteinExistence type="predicted"/>
<dbReference type="Proteomes" id="UP000034603">
    <property type="component" value="Unassembled WGS sequence"/>
</dbReference>